<feature type="transmembrane region" description="Helical" evidence="1">
    <location>
        <begin position="12"/>
        <end position="32"/>
    </location>
</feature>
<feature type="transmembrane region" description="Helical" evidence="1">
    <location>
        <begin position="65"/>
        <end position="83"/>
    </location>
</feature>
<dbReference type="OrthoDB" id="7157734at2"/>
<feature type="transmembrane region" description="Helical" evidence="1">
    <location>
        <begin position="215"/>
        <end position="231"/>
    </location>
</feature>
<keyword evidence="1" id="KW-0472">Membrane</keyword>
<organism evidence="2 3">
    <name type="scientific">Paracoccus chinensis</name>
    <dbReference type="NCBI Taxonomy" id="525640"/>
    <lineage>
        <taxon>Bacteria</taxon>
        <taxon>Pseudomonadati</taxon>
        <taxon>Pseudomonadota</taxon>
        <taxon>Alphaproteobacteria</taxon>
        <taxon>Rhodobacterales</taxon>
        <taxon>Paracoccaceae</taxon>
        <taxon>Paracoccus</taxon>
    </lineage>
</organism>
<dbReference type="InterPro" id="IPR017516">
    <property type="entry name" value="AbrB_dup"/>
</dbReference>
<dbReference type="PANTHER" id="PTHR38457:SF1">
    <property type="entry name" value="REGULATOR ABRB-RELATED"/>
    <property type="match status" value="1"/>
</dbReference>
<evidence type="ECO:0008006" key="4">
    <source>
        <dbReference type="Google" id="ProtNLM"/>
    </source>
</evidence>
<accession>A0A1G9DDM7</accession>
<dbReference type="InterPro" id="IPR007820">
    <property type="entry name" value="AbrB_fam"/>
</dbReference>
<feature type="transmembrane region" description="Helical" evidence="1">
    <location>
        <begin position="89"/>
        <end position="112"/>
    </location>
</feature>
<evidence type="ECO:0000313" key="2">
    <source>
        <dbReference type="EMBL" id="SDK62002.1"/>
    </source>
</evidence>
<proteinExistence type="predicted"/>
<feature type="transmembrane region" description="Helical" evidence="1">
    <location>
        <begin position="38"/>
        <end position="58"/>
    </location>
</feature>
<dbReference type="PIRSF" id="PIRSF038991">
    <property type="entry name" value="Protein_AbrB"/>
    <property type="match status" value="1"/>
</dbReference>
<keyword evidence="1" id="KW-1133">Transmembrane helix</keyword>
<dbReference type="GO" id="GO:0010468">
    <property type="term" value="P:regulation of gene expression"/>
    <property type="evidence" value="ECO:0007669"/>
    <property type="project" value="InterPro"/>
</dbReference>
<feature type="transmembrane region" description="Helical" evidence="1">
    <location>
        <begin position="156"/>
        <end position="179"/>
    </location>
</feature>
<feature type="transmembrane region" description="Helical" evidence="1">
    <location>
        <begin position="267"/>
        <end position="293"/>
    </location>
</feature>
<gene>
    <name evidence="2" type="ORF">SAMN04487971_10211</name>
</gene>
<dbReference type="AlphaFoldDB" id="A0A1G9DDM7"/>
<dbReference type="STRING" id="525640.SAMN04487971_10211"/>
<feature type="transmembrane region" description="Helical" evidence="1">
    <location>
        <begin position="299"/>
        <end position="318"/>
    </location>
</feature>
<keyword evidence="3" id="KW-1185">Reference proteome</keyword>
<sequence length="348" mass="35042">MAQLSRPGPRRLGWGLATAVLAATGAGLAVALGLPAAWLMGAMIATAAGALAGLPVGLERGPREVAFLLVGISIGSSVTPGILGEVQAWPGSIALLVASIAATMAVSSVYLARVHGWDRTTARFASMPGAFSSVAIMAANSSADLPRVILAQSLRVFTLVALMPPVLSLASGGAISGAATGPQPTNTPPEALAVFLASGAAAILLNRLRVPAGTVLGAMVVSAGLHASGLVEGRFPQPLIILGFIATGAVIGARFRGTTLRTVVRTMPGATVSILLALGVSALFAAAGAWMLGLPFGQLWLAYAPGGVEAMAAMALVLKLEPAFVGTHHILRILGLNLVGPLWLRGSR</sequence>
<feature type="transmembrane region" description="Helical" evidence="1">
    <location>
        <begin position="237"/>
        <end position="255"/>
    </location>
</feature>
<evidence type="ECO:0000256" key="1">
    <source>
        <dbReference type="SAM" id="Phobius"/>
    </source>
</evidence>
<dbReference type="NCBIfam" id="TIGR03082">
    <property type="entry name" value="Gneg_AbrB_dup"/>
    <property type="match status" value="2"/>
</dbReference>
<dbReference type="GO" id="GO:0016020">
    <property type="term" value="C:membrane"/>
    <property type="evidence" value="ECO:0007669"/>
    <property type="project" value="InterPro"/>
</dbReference>
<dbReference type="Proteomes" id="UP000199555">
    <property type="component" value="Unassembled WGS sequence"/>
</dbReference>
<dbReference type="EMBL" id="FNGE01000002">
    <property type="protein sequence ID" value="SDK62002.1"/>
    <property type="molecule type" value="Genomic_DNA"/>
</dbReference>
<keyword evidence="1" id="KW-0812">Transmembrane</keyword>
<reference evidence="3" key="1">
    <citation type="submission" date="2016-10" db="EMBL/GenBank/DDBJ databases">
        <authorList>
            <person name="Varghese N."/>
            <person name="Submissions S."/>
        </authorList>
    </citation>
    <scope>NUCLEOTIDE SEQUENCE [LARGE SCALE GENOMIC DNA]</scope>
    <source>
        <strain evidence="3">CGMCC 1.7655</strain>
    </source>
</reference>
<name>A0A1G9DDM7_9RHOB</name>
<dbReference type="Pfam" id="PF05145">
    <property type="entry name" value="AbrB"/>
    <property type="match status" value="1"/>
</dbReference>
<feature type="transmembrane region" description="Helical" evidence="1">
    <location>
        <begin position="191"/>
        <end position="208"/>
    </location>
</feature>
<dbReference type="PANTHER" id="PTHR38457">
    <property type="entry name" value="REGULATOR ABRB-RELATED"/>
    <property type="match status" value="1"/>
</dbReference>
<dbReference type="RefSeq" id="WP_090752163.1">
    <property type="nucleotide sequence ID" value="NZ_FNGE01000002.1"/>
</dbReference>
<evidence type="ECO:0000313" key="3">
    <source>
        <dbReference type="Proteomes" id="UP000199555"/>
    </source>
</evidence>
<protein>
    <recommendedName>
        <fullName evidence="4">Ammonia monooxygenase</fullName>
    </recommendedName>
</protein>